<dbReference type="SMART" id="SM00345">
    <property type="entry name" value="HTH_GNTR"/>
    <property type="match status" value="1"/>
</dbReference>
<evidence type="ECO:0000256" key="1">
    <source>
        <dbReference type="ARBA" id="ARBA00005384"/>
    </source>
</evidence>
<protein>
    <submittedName>
        <fullName evidence="7">PLP-dependent aminotransferase family protein</fullName>
    </submittedName>
</protein>
<dbReference type="Proteomes" id="UP001501170">
    <property type="component" value="Unassembled WGS sequence"/>
</dbReference>
<evidence type="ECO:0000256" key="3">
    <source>
        <dbReference type="ARBA" id="ARBA00023015"/>
    </source>
</evidence>
<dbReference type="PANTHER" id="PTHR46577:SF1">
    <property type="entry name" value="HTH-TYPE TRANSCRIPTIONAL REGULATORY PROTEIN GABR"/>
    <property type="match status" value="1"/>
</dbReference>
<proteinExistence type="inferred from homology"/>
<dbReference type="RefSeq" id="WP_346076402.1">
    <property type="nucleotide sequence ID" value="NZ_BAAARB010000011.1"/>
</dbReference>
<dbReference type="SUPFAM" id="SSF46785">
    <property type="entry name" value="Winged helix' DNA-binding domain"/>
    <property type="match status" value="1"/>
</dbReference>
<dbReference type="Pfam" id="PF00392">
    <property type="entry name" value="GntR"/>
    <property type="match status" value="1"/>
</dbReference>
<comment type="similarity">
    <text evidence="1">In the C-terminal section; belongs to the class-I pyridoxal-phosphate-dependent aminotransferase family.</text>
</comment>
<evidence type="ECO:0000259" key="6">
    <source>
        <dbReference type="PROSITE" id="PS50949"/>
    </source>
</evidence>
<keyword evidence="2" id="KW-0663">Pyridoxal phosphate</keyword>
<dbReference type="PROSITE" id="PS50949">
    <property type="entry name" value="HTH_GNTR"/>
    <property type="match status" value="1"/>
</dbReference>
<name>A0ABP5ULT4_9ACTN</name>
<comment type="caution">
    <text evidence="7">The sequence shown here is derived from an EMBL/GenBank/DDBJ whole genome shotgun (WGS) entry which is preliminary data.</text>
</comment>
<dbReference type="InterPro" id="IPR000524">
    <property type="entry name" value="Tscrpt_reg_HTH_GntR"/>
</dbReference>
<gene>
    <name evidence="7" type="ORF">GCM10009855_22970</name>
</gene>
<dbReference type="CDD" id="cd07377">
    <property type="entry name" value="WHTH_GntR"/>
    <property type="match status" value="1"/>
</dbReference>
<dbReference type="Gene3D" id="3.40.640.10">
    <property type="entry name" value="Type I PLP-dependent aspartate aminotransferase-like (Major domain)"/>
    <property type="match status" value="1"/>
</dbReference>
<evidence type="ECO:0000313" key="8">
    <source>
        <dbReference type="Proteomes" id="UP001501170"/>
    </source>
</evidence>
<evidence type="ECO:0000256" key="5">
    <source>
        <dbReference type="ARBA" id="ARBA00023163"/>
    </source>
</evidence>
<keyword evidence="4" id="KW-0238">DNA-binding</keyword>
<dbReference type="SUPFAM" id="SSF53383">
    <property type="entry name" value="PLP-dependent transferases"/>
    <property type="match status" value="1"/>
</dbReference>
<accession>A0ABP5ULT4</accession>
<keyword evidence="7" id="KW-0808">Transferase</keyword>
<feature type="domain" description="HTH gntR-type" evidence="6">
    <location>
        <begin position="17"/>
        <end position="85"/>
    </location>
</feature>
<keyword evidence="7" id="KW-0032">Aminotransferase</keyword>
<keyword evidence="5" id="KW-0804">Transcription</keyword>
<reference evidence="8" key="1">
    <citation type="journal article" date="2019" name="Int. J. Syst. Evol. Microbiol.">
        <title>The Global Catalogue of Microorganisms (GCM) 10K type strain sequencing project: providing services to taxonomists for standard genome sequencing and annotation.</title>
        <authorList>
            <consortium name="The Broad Institute Genomics Platform"/>
            <consortium name="The Broad Institute Genome Sequencing Center for Infectious Disease"/>
            <person name="Wu L."/>
            <person name="Ma J."/>
        </authorList>
    </citation>
    <scope>NUCLEOTIDE SEQUENCE [LARGE SCALE GENOMIC DNA]</scope>
    <source>
        <strain evidence="8">JCM 16227</strain>
    </source>
</reference>
<dbReference type="PANTHER" id="PTHR46577">
    <property type="entry name" value="HTH-TYPE TRANSCRIPTIONAL REGULATORY PROTEIN GABR"/>
    <property type="match status" value="1"/>
</dbReference>
<dbReference type="InterPro" id="IPR036390">
    <property type="entry name" value="WH_DNA-bd_sf"/>
</dbReference>
<dbReference type="InterPro" id="IPR036388">
    <property type="entry name" value="WH-like_DNA-bd_sf"/>
</dbReference>
<dbReference type="CDD" id="cd00609">
    <property type="entry name" value="AAT_like"/>
    <property type="match status" value="1"/>
</dbReference>
<dbReference type="InterPro" id="IPR015421">
    <property type="entry name" value="PyrdxlP-dep_Trfase_major"/>
</dbReference>
<dbReference type="InterPro" id="IPR051446">
    <property type="entry name" value="HTH_trans_reg/aminotransferase"/>
</dbReference>
<sequence length="478" mass="51353">MARTPRDLHLPISLPTPVRSRRLVDELLAAIVDGRLAEGDWLPSTRVLARQLSCSRSVVTGCYDELIAAGFLDGIPGAGTRVRAGARAAVRLGARSHVTEESAPVVVRGEGAVPRIIGDLRPGVPDGSLIDARRWRSCVRAATWTPEPSTAGTTALTAALGEHLRRHRGVHAEEILLTPGSSCGFALLGEAAWESGIRRAFVEAPGYAEAQRELARAGFSVEPVEVDADGVCVGRLPDDRCLVYTTPAHQYPLGHRMSVDRRARLVEWARRTGSVIIEDDYDGEFRYDVPPLPALQALPGAREFVGYVGTASKTLTVGLAVAWTVPPGVLSDAVGRRYAGRAWSVAEPVAGTLAEFISRGHLATHLAKVARTYRDRRNALSAAVIERCPEMPIIGVDAGLHATIVIDRVPGAQVRDRLERSGWLVRAVSDYPLADKQSVDGVVVSYARLTPASAVRFAEALRRAVPEVLSEGGGRVRT</sequence>
<dbReference type="EMBL" id="BAAARB010000011">
    <property type="protein sequence ID" value="GAA2382209.1"/>
    <property type="molecule type" value="Genomic_DNA"/>
</dbReference>
<evidence type="ECO:0000256" key="2">
    <source>
        <dbReference type="ARBA" id="ARBA00022898"/>
    </source>
</evidence>
<evidence type="ECO:0000313" key="7">
    <source>
        <dbReference type="EMBL" id="GAA2382209.1"/>
    </source>
</evidence>
<dbReference type="InterPro" id="IPR015424">
    <property type="entry name" value="PyrdxlP-dep_Trfase"/>
</dbReference>
<keyword evidence="8" id="KW-1185">Reference proteome</keyword>
<dbReference type="GO" id="GO:0008483">
    <property type="term" value="F:transaminase activity"/>
    <property type="evidence" value="ECO:0007669"/>
    <property type="project" value="UniProtKB-KW"/>
</dbReference>
<evidence type="ECO:0000256" key="4">
    <source>
        <dbReference type="ARBA" id="ARBA00023125"/>
    </source>
</evidence>
<organism evidence="7 8">
    <name type="scientific">Gordonia cholesterolivorans</name>
    <dbReference type="NCBI Taxonomy" id="559625"/>
    <lineage>
        <taxon>Bacteria</taxon>
        <taxon>Bacillati</taxon>
        <taxon>Actinomycetota</taxon>
        <taxon>Actinomycetes</taxon>
        <taxon>Mycobacteriales</taxon>
        <taxon>Gordoniaceae</taxon>
        <taxon>Gordonia</taxon>
    </lineage>
</organism>
<keyword evidence="3" id="KW-0805">Transcription regulation</keyword>
<dbReference type="Gene3D" id="1.10.10.10">
    <property type="entry name" value="Winged helix-like DNA-binding domain superfamily/Winged helix DNA-binding domain"/>
    <property type="match status" value="1"/>
</dbReference>